<feature type="transmembrane region" description="Helical" evidence="1">
    <location>
        <begin position="59"/>
        <end position="78"/>
    </location>
</feature>
<dbReference type="KEGG" id="bmh:BMWSH_1546"/>
<name>A0A8D4BMA7_PRIMW</name>
<evidence type="ECO:0000313" key="2">
    <source>
        <dbReference type="EMBL" id="AEN88428.1"/>
    </source>
</evidence>
<dbReference type="PANTHER" id="PTHR37305:SF1">
    <property type="entry name" value="MEMBRANE PROTEIN"/>
    <property type="match status" value="1"/>
</dbReference>
<dbReference type="Pfam" id="PF12730">
    <property type="entry name" value="ABC2_membrane_4"/>
    <property type="match status" value="1"/>
</dbReference>
<reference evidence="2 3" key="1">
    <citation type="journal article" date="2011" name="J. Bacteriol.">
        <title>Complete genome sequence of the industrial strain Bacillus megaterium WSH-002.</title>
        <authorList>
            <person name="Liu L."/>
            <person name="Li Y."/>
            <person name="Zhang J."/>
            <person name="Zou W."/>
            <person name="Zhou Z."/>
            <person name="Liu J."/>
            <person name="Li X."/>
            <person name="Wang L."/>
            <person name="Chen J."/>
        </authorList>
    </citation>
    <scope>NUCLEOTIDE SEQUENCE [LARGE SCALE GENOMIC DNA]</scope>
    <source>
        <strain evidence="2 3">WSH-002</strain>
    </source>
</reference>
<dbReference type="Proteomes" id="UP000001283">
    <property type="component" value="Chromosome"/>
</dbReference>
<dbReference type="EMBL" id="CP003017">
    <property type="protein sequence ID" value="AEN88428.1"/>
    <property type="molecule type" value="Genomic_DNA"/>
</dbReference>
<protein>
    <submittedName>
        <fullName evidence="2">Bacitracin transport permease protein BCRB</fullName>
    </submittedName>
</protein>
<gene>
    <name evidence="2" type="ORF">BMWSH_1546</name>
</gene>
<organism evidence="2 3">
    <name type="scientific">Priestia megaterium (strain WSH-002)</name>
    <name type="common">Bacillus megaterium</name>
    <dbReference type="NCBI Taxonomy" id="1006007"/>
    <lineage>
        <taxon>Bacteria</taxon>
        <taxon>Bacillati</taxon>
        <taxon>Bacillota</taxon>
        <taxon>Bacilli</taxon>
        <taxon>Bacillales</taxon>
        <taxon>Bacillaceae</taxon>
        <taxon>Priestia</taxon>
    </lineage>
</organism>
<evidence type="ECO:0000313" key="3">
    <source>
        <dbReference type="Proteomes" id="UP000001283"/>
    </source>
</evidence>
<sequence>MLKLMKLEYKKHRLSRYIKNIVICILAIFFIAALMGWGSRNEIEPMYPDYADFMSLANIFIRIVFICFSSVILSRLVIDEYKNKTIQLLFTYPLKRKKLMQAKLLIVFVFCFVSIIIATFIIDLLIFWINPHIYLVEKPVKVNDIISTVPSTIIGALMMAGVSLIPLFFGMRKKSVATTITSSLVIGFLINATISSGGETVSLYEIVAIPGVLCLLGLLIGYLAIRKVDSVDIA</sequence>
<dbReference type="AlphaFoldDB" id="A0A8D4BMA7"/>
<keyword evidence="1" id="KW-0812">Transmembrane</keyword>
<keyword evidence="1" id="KW-0472">Membrane</keyword>
<evidence type="ECO:0000256" key="1">
    <source>
        <dbReference type="SAM" id="Phobius"/>
    </source>
</evidence>
<feature type="transmembrane region" description="Helical" evidence="1">
    <location>
        <begin position="176"/>
        <end position="194"/>
    </location>
</feature>
<feature type="transmembrane region" description="Helical" evidence="1">
    <location>
        <begin position="149"/>
        <end position="169"/>
    </location>
</feature>
<accession>A0A8D4BMA7</accession>
<feature type="transmembrane region" description="Helical" evidence="1">
    <location>
        <begin position="104"/>
        <end position="129"/>
    </location>
</feature>
<dbReference type="RefSeq" id="WP_014458877.1">
    <property type="nucleotide sequence ID" value="NC_017138.1"/>
</dbReference>
<dbReference type="PANTHER" id="PTHR37305">
    <property type="entry name" value="INTEGRAL MEMBRANE PROTEIN-RELATED"/>
    <property type="match status" value="1"/>
</dbReference>
<feature type="transmembrane region" description="Helical" evidence="1">
    <location>
        <begin position="21"/>
        <end position="39"/>
    </location>
</feature>
<keyword evidence="1" id="KW-1133">Transmembrane helix</keyword>
<feature type="transmembrane region" description="Helical" evidence="1">
    <location>
        <begin position="206"/>
        <end position="225"/>
    </location>
</feature>
<proteinExistence type="predicted"/>